<accession>A0A137ZZK4</accession>
<dbReference type="InterPro" id="IPR027948">
    <property type="entry name" value="DUF4436"/>
</dbReference>
<feature type="transmembrane region" description="Helical" evidence="1">
    <location>
        <begin position="176"/>
        <end position="200"/>
    </location>
</feature>
<organism evidence="2 3">
    <name type="scientific">Tsukamurella pseudospumae</name>
    <dbReference type="NCBI Taxonomy" id="239498"/>
    <lineage>
        <taxon>Bacteria</taxon>
        <taxon>Bacillati</taxon>
        <taxon>Actinomycetota</taxon>
        <taxon>Actinomycetes</taxon>
        <taxon>Mycobacteriales</taxon>
        <taxon>Tsukamurellaceae</taxon>
        <taxon>Tsukamurella</taxon>
    </lineage>
</organism>
<sequence>MALLLLGVFTSALFLVDRTYGYAGLAAGPDESELNGVDAVRVTVVLKRIDTSSSTAIADILVEPIGTLTDGKGRFLRPASVELSTYRTDPIAASAGRMPSVEERRIAVTGTAVDYPFDRYRMSFSVTPLSADGRPIPATVIVVDSVGSFAVKPVAQTNDGGALDVDLTAARTAPSIAFAGFVMLLMFGLAGAALTAAYYVLAIHRGLLFPACSMLAGMLFALPPLRHQLPGDPAPPTGSFIDFVAFFPALAIVALSLISAVLGGYAIERRAARTESG</sequence>
<dbReference type="STRING" id="239498.AXK60_17480"/>
<keyword evidence="1" id="KW-0472">Membrane</keyword>
<dbReference type="Proteomes" id="UP000070258">
    <property type="component" value="Unassembled WGS sequence"/>
</dbReference>
<keyword evidence="1" id="KW-0812">Transmembrane</keyword>
<evidence type="ECO:0000256" key="1">
    <source>
        <dbReference type="SAM" id="Phobius"/>
    </source>
</evidence>
<protein>
    <recommendedName>
        <fullName evidence="4">DUF4436 domain-containing protein</fullName>
    </recommendedName>
</protein>
<feature type="transmembrane region" description="Helical" evidence="1">
    <location>
        <begin position="207"/>
        <end position="225"/>
    </location>
</feature>
<dbReference type="Pfam" id="PF14494">
    <property type="entry name" value="DUF4436"/>
    <property type="match status" value="1"/>
</dbReference>
<gene>
    <name evidence="2" type="ORF">AXK60_17480</name>
</gene>
<dbReference type="AlphaFoldDB" id="A0A137ZZK4"/>
<feature type="transmembrane region" description="Helical" evidence="1">
    <location>
        <begin position="245"/>
        <end position="267"/>
    </location>
</feature>
<comment type="caution">
    <text evidence="2">The sequence shown here is derived from an EMBL/GenBank/DDBJ whole genome shotgun (WGS) entry which is preliminary data.</text>
</comment>
<evidence type="ECO:0000313" key="3">
    <source>
        <dbReference type="Proteomes" id="UP000070258"/>
    </source>
</evidence>
<proteinExistence type="predicted"/>
<reference evidence="3" key="1">
    <citation type="submission" date="2016-02" db="EMBL/GenBank/DDBJ databases">
        <authorList>
            <person name="Wen L."/>
            <person name="He K."/>
            <person name="Yang H."/>
        </authorList>
    </citation>
    <scope>NUCLEOTIDE SEQUENCE [LARGE SCALE GENOMIC DNA]</scope>
    <source>
        <strain evidence="3">JCM 15929</strain>
    </source>
</reference>
<dbReference type="EMBL" id="LSRF01000058">
    <property type="protein sequence ID" value="KXP03597.1"/>
    <property type="molecule type" value="Genomic_DNA"/>
</dbReference>
<evidence type="ECO:0008006" key="4">
    <source>
        <dbReference type="Google" id="ProtNLM"/>
    </source>
</evidence>
<name>A0A137ZZK4_9ACTN</name>
<keyword evidence="1" id="KW-1133">Transmembrane helix</keyword>
<evidence type="ECO:0000313" key="2">
    <source>
        <dbReference type="EMBL" id="KXP03597.1"/>
    </source>
</evidence>